<organism evidence="3 4">
    <name type="scientific">Fopius arisanus</name>
    <dbReference type="NCBI Taxonomy" id="64838"/>
    <lineage>
        <taxon>Eukaryota</taxon>
        <taxon>Metazoa</taxon>
        <taxon>Ecdysozoa</taxon>
        <taxon>Arthropoda</taxon>
        <taxon>Hexapoda</taxon>
        <taxon>Insecta</taxon>
        <taxon>Pterygota</taxon>
        <taxon>Neoptera</taxon>
        <taxon>Endopterygota</taxon>
        <taxon>Hymenoptera</taxon>
        <taxon>Apocrita</taxon>
        <taxon>Ichneumonoidea</taxon>
        <taxon>Braconidae</taxon>
        <taxon>Opiinae</taxon>
        <taxon>Fopius</taxon>
    </lineage>
</organism>
<dbReference type="GeneID" id="105268637"/>
<evidence type="ECO:0000313" key="3">
    <source>
        <dbReference type="Proteomes" id="UP000694866"/>
    </source>
</evidence>
<dbReference type="RefSeq" id="XP_011306666.1">
    <property type="nucleotide sequence ID" value="XM_011308364.1"/>
</dbReference>
<keyword evidence="4" id="KW-0449">Lipoprotein</keyword>
<accession>A0A9R1TCJ7</accession>
<keyword evidence="3" id="KW-1185">Reference proteome</keyword>
<dbReference type="AlphaFoldDB" id="A0A9R1TCJ7"/>
<evidence type="ECO:0000256" key="1">
    <source>
        <dbReference type="SAM" id="SignalP"/>
    </source>
</evidence>
<reference evidence="4" key="1">
    <citation type="submission" date="2025-08" db="UniProtKB">
        <authorList>
            <consortium name="RefSeq"/>
        </authorList>
    </citation>
    <scope>IDENTIFICATION</scope>
    <source>
        <strain evidence="4">USDA-PBARC FA_bdor</strain>
        <tissue evidence="4">Whole organism</tissue>
    </source>
</reference>
<keyword evidence="4" id="KW-0675">Receptor</keyword>
<sequence length="231" mass="25348">MRFLALVIVLFLQNASSQTQDVSDYDLGSKGTIKIGDACKRDWQCIENAFCRAQQTCLCETNYAPSTDRSKCHAIVGTNCRSNETCATMTNAECVQGACTCQRDFIPDINNSSNCITRPTKPGDSCQRSDECADTMFRALCVNGICKCLGDFHFVNDTGRCVESRGIYQPCRHNHDCFDPQKPESLYCNNNECAYTAKYAGNVTIPGANSSPSTAGLIGLLIFTSKSLYIL</sequence>
<feature type="signal peptide" evidence="1">
    <location>
        <begin position="1"/>
        <end position="17"/>
    </location>
</feature>
<evidence type="ECO:0000259" key="2">
    <source>
        <dbReference type="Pfam" id="PF01683"/>
    </source>
</evidence>
<dbReference type="OrthoDB" id="5912242at2759"/>
<proteinExistence type="predicted"/>
<feature type="domain" description="EB" evidence="2">
    <location>
        <begin position="112"/>
        <end position="157"/>
    </location>
</feature>
<dbReference type="Pfam" id="PF01683">
    <property type="entry name" value="EB"/>
    <property type="match status" value="1"/>
</dbReference>
<evidence type="ECO:0000313" key="4">
    <source>
        <dbReference type="RefSeq" id="XP_011306666.1"/>
    </source>
</evidence>
<keyword evidence="1" id="KW-0732">Signal</keyword>
<protein>
    <submittedName>
        <fullName evidence="4">Very low-density lipoprotein receptor isoform X1</fullName>
    </submittedName>
</protein>
<feature type="chain" id="PRO_5040274804" evidence="1">
    <location>
        <begin position="18"/>
        <end position="231"/>
    </location>
</feature>
<dbReference type="PANTHER" id="PTHR39069:SF8">
    <property type="entry name" value="FI17111P1"/>
    <property type="match status" value="1"/>
</dbReference>
<dbReference type="KEGG" id="fas:105268637"/>
<gene>
    <name evidence="4" type="primary">LOC105268637</name>
</gene>
<dbReference type="InterPro" id="IPR006149">
    <property type="entry name" value="EB_dom"/>
</dbReference>
<dbReference type="PANTHER" id="PTHR39069">
    <property type="entry name" value="ECDYSONE-INDUCIBLE GENE E1, ISOFORM A"/>
    <property type="match status" value="1"/>
</dbReference>
<name>A0A9R1TCJ7_9HYME</name>
<dbReference type="Proteomes" id="UP000694866">
    <property type="component" value="Unplaced"/>
</dbReference>